<organism evidence="1 2">
    <name type="scientific">Methanolobus profundi</name>
    <dbReference type="NCBI Taxonomy" id="487685"/>
    <lineage>
        <taxon>Archaea</taxon>
        <taxon>Methanobacteriati</taxon>
        <taxon>Methanobacteriota</taxon>
        <taxon>Stenosarchaea group</taxon>
        <taxon>Methanomicrobia</taxon>
        <taxon>Methanosarcinales</taxon>
        <taxon>Methanosarcinaceae</taxon>
        <taxon>Methanolobus</taxon>
    </lineage>
</organism>
<accession>A0A1I4R070</accession>
<evidence type="ECO:0008006" key="3">
    <source>
        <dbReference type="Google" id="ProtNLM"/>
    </source>
</evidence>
<gene>
    <name evidence="1" type="ORF">SAMN04488696_1293</name>
</gene>
<reference evidence="2" key="1">
    <citation type="submission" date="2016-10" db="EMBL/GenBank/DDBJ databases">
        <authorList>
            <person name="Varghese N."/>
            <person name="Submissions S."/>
        </authorList>
    </citation>
    <scope>NUCLEOTIDE SEQUENCE [LARGE SCALE GENOMIC DNA]</scope>
    <source>
        <strain evidence="2">Mob M</strain>
    </source>
</reference>
<dbReference type="InterPro" id="IPR017211">
    <property type="entry name" value="UCP037465_Znf"/>
</dbReference>
<protein>
    <recommendedName>
        <fullName evidence="3">DUF2180 family protein</fullName>
    </recommendedName>
</protein>
<name>A0A1I4R070_9EURY</name>
<dbReference type="STRING" id="487685.SAMN04488696_1293"/>
<dbReference type="Pfam" id="PF09947">
    <property type="entry name" value="DUF2180"/>
    <property type="match status" value="1"/>
</dbReference>
<evidence type="ECO:0000313" key="1">
    <source>
        <dbReference type="EMBL" id="SFM45678.1"/>
    </source>
</evidence>
<dbReference type="EMBL" id="FOUJ01000002">
    <property type="protein sequence ID" value="SFM45678.1"/>
    <property type="molecule type" value="Genomic_DNA"/>
</dbReference>
<sequence length="85" mass="9769">MNKVIIMKCYECEKDGKDSDTVAICIICGRGVCKEHHVREETPVWEGEYSIKLKCGMGIACDYKDVQHWKKVLCMPCHKALVDNY</sequence>
<proteinExistence type="predicted"/>
<dbReference type="AlphaFoldDB" id="A0A1I4R070"/>
<evidence type="ECO:0000313" key="2">
    <source>
        <dbReference type="Proteomes" id="UP000198535"/>
    </source>
</evidence>
<dbReference type="Proteomes" id="UP000198535">
    <property type="component" value="Unassembled WGS sequence"/>
</dbReference>
<keyword evidence="2" id="KW-1185">Reference proteome</keyword>